<dbReference type="GO" id="GO:0008432">
    <property type="term" value="F:JUN kinase binding"/>
    <property type="evidence" value="ECO:0007669"/>
    <property type="project" value="TreeGrafter"/>
</dbReference>
<feature type="region of interest" description="Disordered" evidence="1">
    <location>
        <begin position="120"/>
        <end position="146"/>
    </location>
</feature>
<proteinExistence type="predicted"/>
<dbReference type="GO" id="GO:0005737">
    <property type="term" value="C:cytoplasm"/>
    <property type="evidence" value="ECO:0007669"/>
    <property type="project" value="TreeGrafter"/>
</dbReference>
<dbReference type="InterPro" id="IPR039911">
    <property type="entry name" value="JIP3/JIP4"/>
</dbReference>
<dbReference type="Proteomes" id="UP000228934">
    <property type="component" value="Unassembled WGS sequence"/>
</dbReference>
<protein>
    <submittedName>
        <fullName evidence="2">Uncharacterized protein</fullName>
    </submittedName>
</protein>
<dbReference type="GO" id="GO:0030159">
    <property type="term" value="F:signaling receptor complex adaptor activity"/>
    <property type="evidence" value="ECO:0007669"/>
    <property type="project" value="TreeGrafter"/>
</dbReference>
<dbReference type="EMBL" id="KV926362">
    <property type="protein sequence ID" value="PIO36623.1"/>
    <property type="molecule type" value="Genomic_DNA"/>
</dbReference>
<evidence type="ECO:0000313" key="3">
    <source>
        <dbReference type="Proteomes" id="UP000228934"/>
    </source>
</evidence>
<gene>
    <name evidence="2" type="ORF">AB205_0209310</name>
</gene>
<dbReference type="GO" id="GO:0016192">
    <property type="term" value="P:vesicle-mediated transport"/>
    <property type="evidence" value="ECO:0007669"/>
    <property type="project" value="TreeGrafter"/>
</dbReference>
<evidence type="ECO:0000256" key="1">
    <source>
        <dbReference type="SAM" id="MobiDB-lite"/>
    </source>
</evidence>
<dbReference type="AlphaFoldDB" id="A0A2G9SAY5"/>
<name>A0A2G9SAY5_AQUCT</name>
<dbReference type="PANTHER" id="PTHR13886">
    <property type="entry name" value="JNK/SAPK-ASSOCIATED PROTEIN"/>
    <property type="match status" value="1"/>
</dbReference>
<dbReference type="OrthoDB" id="10256043at2759"/>
<evidence type="ECO:0000313" key="2">
    <source>
        <dbReference type="EMBL" id="PIO36623.1"/>
    </source>
</evidence>
<dbReference type="PANTHER" id="PTHR13886:SF3">
    <property type="entry name" value="C-JUN-AMINO-TERMINAL KINASE-INTERACTING PROTEIN 3"/>
    <property type="match status" value="1"/>
</dbReference>
<reference evidence="3" key="1">
    <citation type="journal article" date="2017" name="Nat. Commun.">
        <title>The North American bullfrog draft genome provides insight into hormonal regulation of long noncoding RNA.</title>
        <authorList>
            <person name="Hammond S.A."/>
            <person name="Warren R.L."/>
            <person name="Vandervalk B.P."/>
            <person name="Kucuk E."/>
            <person name="Khan H."/>
            <person name="Gibb E.A."/>
            <person name="Pandoh P."/>
            <person name="Kirk H."/>
            <person name="Zhao Y."/>
            <person name="Jones M."/>
            <person name="Mungall A.J."/>
            <person name="Coope R."/>
            <person name="Pleasance S."/>
            <person name="Moore R.A."/>
            <person name="Holt R.A."/>
            <person name="Round J.M."/>
            <person name="Ohora S."/>
            <person name="Walle B.V."/>
            <person name="Veldhoen N."/>
            <person name="Helbing C.C."/>
            <person name="Birol I."/>
        </authorList>
    </citation>
    <scope>NUCLEOTIDE SEQUENCE [LARGE SCALE GENOMIC DNA]</scope>
</reference>
<sequence>VVLHRGQLLGLRANKTSPTSSGEGARPGGVIHVYSDENSDKTAGSFIPYCSMAQAQLCFHGHRDAVKFFVSVPGNVLATLNGSILDSPSENPGTPSAEVSEEQKLKNVLVLSGGEGYIDFRIGDGEDDETEEHSGDGSNQNKPVLSKAERSHIIVWQVSYVPE</sequence>
<organism evidence="2 3">
    <name type="scientific">Aquarana catesbeiana</name>
    <name type="common">American bullfrog</name>
    <name type="synonym">Rana catesbeiana</name>
    <dbReference type="NCBI Taxonomy" id="8400"/>
    <lineage>
        <taxon>Eukaryota</taxon>
        <taxon>Metazoa</taxon>
        <taxon>Chordata</taxon>
        <taxon>Craniata</taxon>
        <taxon>Vertebrata</taxon>
        <taxon>Euteleostomi</taxon>
        <taxon>Amphibia</taxon>
        <taxon>Batrachia</taxon>
        <taxon>Anura</taxon>
        <taxon>Neobatrachia</taxon>
        <taxon>Ranoidea</taxon>
        <taxon>Ranidae</taxon>
        <taxon>Aquarana</taxon>
    </lineage>
</organism>
<dbReference type="GO" id="GO:0005078">
    <property type="term" value="F:MAP-kinase scaffold activity"/>
    <property type="evidence" value="ECO:0007669"/>
    <property type="project" value="InterPro"/>
</dbReference>
<dbReference type="GO" id="GO:0019894">
    <property type="term" value="F:kinesin binding"/>
    <property type="evidence" value="ECO:0007669"/>
    <property type="project" value="TreeGrafter"/>
</dbReference>
<accession>A0A2G9SAY5</accession>
<keyword evidence="3" id="KW-1185">Reference proteome</keyword>
<feature type="non-terminal residue" evidence="2">
    <location>
        <position position="1"/>
    </location>
</feature>